<evidence type="ECO:0000313" key="1">
    <source>
        <dbReference type="EMBL" id="KAF5898481.1"/>
    </source>
</evidence>
<accession>A0A8J4TID9</accession>
<name>A0A8J4TID9_CLAMG</name>
<proteinExistence type="predicted"/>
<comment type="caution">
    <text evidence="1">The sequence shown here is derived from an EMBL/GenBank/DDBJ whole genome shotgun (WGS) entry which is preliminary data.</text>
</comment>
<sequence>MQSNDIDPASAQCGLGVSFHEHVVISSALLSEDQDVARVTDRSIRLAGECVGLGGGVWQVLGMDNTHKSPRIRSQPKAIHVSAMKGDTKARANRFSTHCDLLKLLQSSKAFKVLFHFVMESAMECLQGEVAR</sequence>
<dbReference type="EMBL" id="QNUK01000198">
    <property type="protein sequence ID" value="KAF5898481.1"/>
    <property type="molecule type" value="Genomic_DNA"/>
</dbReference>
<feature type="non-terminal residue" evidence="1">
    <location>
        <position position="132"/>
    </location>
</feature>
<reference evidence="1" key="1">
    <citation type="submission" date="2020-07" db="EMBL/GenBank/DDBJ databases">
        <title>Clarias magur genome sequencing, assembly and annotation.</title>
        <authorList>
            <person name="Kushwaha B."/>
            <person name="Kumar R."/>
            <person name="Das P."/>
            <person name="Joshi C.G."/>
            <person name="Kumar D."/>
            <person name="Nagpure N.S."/>
            <person name="Pandey M."/>
            <person name="Agarwal S."/>
            <person name="Srivastava S."/>
            <person name="Singh M."/>
            <person name="Sahoo L."/>
            <person name="Jayasankar P."/>
            <person name="Meher P.K."/>
            <person name="Koringa P.G."/>
            <person name="Iquebal M.A."/>
            <person name="Das S.P."/>
            <person name="Bit A."/>
            <person name="Patnaik S."/>
            <person name="Patel N."/>
            <person name="Shah T.M."/>
            <person name="Hinsu A."/>
            <person name="Jena J.K."/>
        </authorList>
    </citation>
    <scope>NUCLEOTIDE SEQUENCE</scope>
    <source>
        <strain evidence="1">CIFAMagur01</strain>
        <tissue evidence="1">Testis</tissue>
    </source>
</reference>
<organism evidence="1 2">
    <name type="scientific">Clarias magur</name>
    <name type="common">Asian catfish</name>
    <name type="synonym">Macropteronotus magur</name>
    <dbReference type="NCBI Taxonomy" id="1594786"/>
    <lineage>
        <taxon>Eukaryota</taxon>
        <taxon>Metazoa</taxon>
        <taxon>Chordata</taxon>
        <taxon>Craniata</taxon>
        <taxon>Vertebrata</taxon>
        <taxon>Euteleostomi</taxon>
        <taxon>Actinopterygii</taxon>
        <taxon>Neopterygii</taxon>
        <taxon>Teleostei</taxon>
        <taxon>Ostariophysi</taxon>
        <taxon>Siluriformes</taxon>
        <taxon>Clariidae</taxon>
        <taxon>Clarias</taxon>
    </lineage>
</organism>
<dbReference type="Proteomes" id="UP000727407">
    <property type="component" value="Unassembled WGS sequence"/>
</dbReference>
<protein>
    <submittedName>
        <fullName evidence="1">Uncharacterized protein</fullName>
    </submittedName>
</protein>
<gene>
    <name evidence="1" type="ORF">DAT39_011808</name>
</gene>
<evidence type="ECO:0000313" key="2">
    <source>
        <dbReference type="Proteomes" id="UP000727407"/>
    </source>
</evidence>
<dbReference type="AlphaFoldDB" id="A0A8J4TID9"/>
<keyword evidence="2" id="KW-1185">Reference proteome</keyword>